<dbReference type="EMBL" id="CM055096">
    <property type="protein sequence ID" value="KAJ7556547.1"/>
    <property type="molecule type" value="Genomic_DNA"/>
</dbReference>
<evidence type="ECO:0000313" key="2">
    <source>
        <dbReference type="Proteomes" id="UP001162992"/>
    </source>
</evidence>
<reference evidence="2" key="1">
    <citation type="journal article" date="2024" name="Proc. Natl. Acad. Sci. U.S.A.">
        <title>Extraordinary preservation of gene collinearity over three hundred million years revealed in homosporous lycophytes.</title>
        <authorList>
            <person name="Li C."/>
            <person name="Wickell D."/>
            <person name="Kuo L.Y."/>
            <person name="Chen X."/>
            <person name="Nie B."/>
            <person name="Liao X."/>
            <person name="Peng D."/>
            <person name="Ji J."/>
            <person name="Jenkins J."/>
            <person name="Williams M."/>
            <person name="Shu S."/>
            <person name="Plott C."/>
            <person name="Barry K."/>
            <person name="Rajasekar S."/>
            <person name="Grimwood J."/>
            <person name="Han X."/>
            <person name="Sun S."/>
            <person name="Hou Z."/>
            <person name="He W."/>
            <person name="Dai G."/>
            <person name="Sun C."/>
            <person name="Schmutz J."/>
            <person name="Leebens-Mack J.H."/>
            <person name="Li F.W."/>
            <person name="Wang L."/>
        </authorList>
    </citation>
    <scope>NUCLEOTIDE SEQUENCE [LARGE SCALE GENOMIC DNA]</scope>
    <source>
        <strain evidence="2">cv. PW_Plant_1</strain>
    </source>
</reference>
<proteinExistence type="predicted"/>
<sequence>MRTRLHDSPMMNNMDQIHSLFIQSAGSMRPKGLIEWEMRASRELLNINAESVVYTSLRDVLSPLVVNRKQGGIHHELVCFTNPRTPIKNHLVEKAARAYLQPTIVEKKNKSQFFTKYWQKFICQGHFSFSFRDIFQGPFDAFCAFISKVQLLDLSQALQYILAPLRPKTLGLLQA</sequence>
<accession>A0ACC2DRF6</accession>
<protein>
    <submittedName>
        <fullName evidence="1">Uncharacterized protein</fullName>
    </submittedName>
</protein>
<name>A0ACC2DRF6_DIPCM</name>
<gene>
    <name evidence="1" type="ORF">O6H91_05G088200</name>
</gene>
<organism evidence="1 2">
    <name type="scientific">Diphasiastrum complanatum</name>
    <name type="common">Issler's clubmoss</name>
    <name type="synonym">Lycopodium complanatum</name>
    <dbReference type="NCBI Taxonomy" id="34168"/>
    <lineage>
        <taxon>Eukaryota</taxon>
        <taxon>Viridiplantae</taxon>
        <taxon>Streptophyta</taxon>
        <taxon>Embryophyta</taxon>
        <taxon>Tracheophyta</taxon>
        <taxon>Lycopodiopsida</taxon>
        <taxon>Lycopodiales</taxon>
        <taxon>Lycopodiaceae</taxon>
        <taxon>Lycopodioideae</taxon>
        <taxon>Diphasiastrum</taxon>
    </lineage>
</organism>
<dbReference type="Proteomes" id="UP001162992">
    <property type="component" value="Chromosome 5"/>
</dbReference>
<keyword evidence="2" id="KW-1185">Reference proteome</keyword>
<comment type="caution">
    <text evidence="1">The sequence shown here is derived from an EMBL/GenBank/DDBJ whole genome shotgun (WGS) entry which is preliminary data.</text>
</comment>
<evidence type="ECO:0000313" key="1">
    <source>
        <dbReference type="EMBL" id="KAJ7556547.1"/>
    </source>
</evidence>